<dbReference type="Proteomes" id="UP000887579">
    <property type="component" value="Unplaced"/>
</dbReference>
<evidence type="ECO:0000313" key="2">
    <source>
        <dbReference type="WBParaSite" id="ES5_v2.g20370.t1"/>
    </source>
</evidence>
<accession>A0AC34FT81</accession>
<organism evidence="1 2">
    <name type="scientific">Panagrolaimus sp. ES5</name>
    <dbReference type="NCBI Taxonomy" id="591445"/>
    <lineage>
        <taxon>Eukaryota</taxon>
        <taxon>Metazoa</taxon>
        <taxon>Ecdysozoa</taxon>
        <taxon>Nematoda</taxon>
        <taxon>Chromadorea</taxon>
        <taxon>Rhabditida</taxon>
        <taxon>Tylenchina</taxon>
        <taxon>Panagrolaimomorpha</taxon>
        <taxon>Panagrolaimoidea</taxon>
        <taxon>Panagrolaimidae</taxon>
        <taxon>Panagrolaimus</taxon>
    </lineage>
</organism>
<evidence type="ECO:0000313" key="1">
    <source>
        <dbReference type="Proteomes" id="UP000887579"/>
    </source>
</evidence>
<reference evidence="2" key="1">
    <citation type="submission" date="2022-11" db="UniProtKB">
        <authorList>
            <consortium name="WormBaseParasite"/>
        </authorList>
    </citation>
    <scope>IDENTIFICATION</scope>
</reference>
<proteinExistence type="predicted"/>
<protein>
    <submittedName>
        <fullName evidence="2">PB1 domain-containing protein</fullName>
    </submittedName>
</protein>
<sequence>MSAKITIKVKFEGDFRKALLPLAKINSFAAITNWVAETYNFDGLRNTLLLKYKDEDGDLITMINDGDLQLALSTSDSRLFLHVFRCEASGSRPATPIKRESVAAIHPSNHEEIQPFSSSSQSFNMFEQMIKNAAFRSLTLHLNQPGLSGEEDSHPAFNTRLNQPGAGPLSRAAGPVIRVNIEMFDDGFTVDDSALQPYSDPANIAFMDSLKRRETPPELKLKYGNRPIDVHCFNEKSNSQKLIMSRLKKIQGRAQRSIMLNENETEIPVEFRLPMGQLITGKFNPSMTVADHMRTFVIAADPALASNLFTFFAGFPPKKIDDEGLTIGGAQLNNSVVNVHLLQSYVSTPL</sequence>
<name>A0AC34FT81_9BILA</name>
<dbReference type="WBParaSite" id="ES5_v2.g20370.t1">
    <property type="protein sequence ID" value="ES5_v2.g20370.t1"/>
    <property type="gene ID" value="ES5_v2.g20370"/>
</dbReference>